<evidence type="ECO:0000313" key="13">
    <source>
        <dbReference type="EMBL" id="SUZ60909.1"/>
    </source>
</evidence>
<proteinExistence type="inferred from homology"/>
<dbReference type="GO" id="GO:0005886">
    <property type="term" value="C:plasma membrane"/>
    <property type="evidence" value="ECO:0007669"/>
    <property type="project" value="UniProtKB-SubCell"/>
</dbReference>
<evidence type="ECO:0000256" key="7">
    <source>
        <dbReference type="ARBA" id="ARBA00022989"/>
    </source>
</evidence>
<dbReference type="GO" id="GO:0032153">
    <property type="term" value="C:cell division site"/>
    <property type="evidence" value="ECO:0007669"/>
    <property type="project" value="TreeGrafter"/>
</dbReference>
<dbReference type="EMBL" id="UINC01000773">
    <property type="protein sequence ID" value="SUZ60909.1"/>
    <property type="molecule type" value="Genomic_DNA"/>
</dbReference>
<dbReference type="Pfam" id="PF18075">
    <property type="entry name" value="FtsX_ECD"/>
    <property type="match status" value="1"/>
</dbReference>
<keyword evidence="4" id="KW-1003">Cell membrane</keyword>
<accession>A0A381P3L9</accession>
<organism evidence="13">
    <name type="scientific">marine metagenome</name>
    <dbReference type="NCBI Taxonomy" id="408172"/>
    <lineage>
        <taxon>unclassified sequences</taxon>
        <taxon>metagenomes</taxon>
        <taxon>ecological metagenomes</taxon>
    </lineage>
</organism>
<keyword evidence="8 10" id="KW-0472">Membrane</keyword>
<keyword evidence="7 10" id="KW-1133">Transmembrane helix</keyword>
<dbReference type="PIRSF" id="PIRSF003097">
    <property type="entry name" value="FtsX"/>
    <property type="match status" value="1"/>
</dbReference>
<dbReference type="GO" id="GO:0051301">
    <property type="term" value="P:cell division"/>
    <property type="evidence" value="ECO:0007669"/>
    <property type="project" value="UniProtKB-KW"/>
</dbReference>
<feature type="transmembrane region" description="Helical" evidence="10">
    <location>
        <begin position="272"/>
        <end position="292"/>
    </location>
</feature>
<dbReference type="InterPro" id="IPR040690">
    <property type="entry name" value="FtsX_ECD"/>
</dbReference>
<protein>
    <recommendedName>
        <fullName evidence="3">Cell division protein FtsX</fullName>
    </recommendedName>
</protein>
<evidence type="ECO:0000256" key="10">
    <source>
        <dbReference type="SAM" id="Phobius"/>
    </source>
</evidence>
<evidence type="ECO:0000256" key="9">
    <source>
        <dbReference type="ARBA" id="ARBA00023306"/>
    </source>
</evidence>
<name>A0A381P3L9_9ZZZZ</name>
<dbReference type="InterPro" id="IPR004513">
    <property type="entry name" value="FtsX"/>
</dbReference>
<feature type="transmembrane region" description="Helical" evidence="10">
    <location>
        <begin position="21"/>
        <end position="45"/>
    </location>
</feature>
<dbReference type="PANTHER" id="PTHR47755">
    <property type="entry name" value="CELL DIVISION PROTEIN FTSX"/>
    <property type="match status" value="1"/>
</dbReference>
<sequence>MNLFSFNFVKSTFSNIKSNKQLFLLSVATNFIAFTVLGIFFLLFVNLDILFSSWDKHIQLIVYLDDKISNSNKKKIELLFNSNNKIDSIVFISRDQAWENFRGKFSSKSKFITSLKFNPLPDSYTLRFVSGPDRLKNIRDFSEKIKNEKGVESVEYGEKWISRFEQFMIFLRGFILTFGVVLFSGMILIISNTIKLSIYSRKDEIDLMTLLGATHQFIKAPLLLEGVLQGVAGALLSLVSVKLIHLYVVFWFQGSLDSIFRGIDFQYLTNPIIYSVISTGIIIGVLGSSLSANQFLNRRYSE</sequence>
<feature type="domain" description="ABC3 transporter permease C-terminal" evidence="11">
    <location>
        <begin position="177"/>
        <end position="296"/>
    </location>
</feature>
<feature type="transmembrane region" description="Helical" evidence="10">
    <location>
        <begin position="169"/>
        <end position="191"/>
    </location>
</feature>
<reference evidence="13" key="1">
    <citation type="submission" date="2018-05" db="EMBL/GenBank/DDBJ databases">
        <authorList>
            <person name="Lanie J.A."/>
            <person name="Ng W.-L."/>
            <person name="Kazmierczak K.M."/>
            <person name="Andrzejewski T.M."/>
            <person name="Davidsen T.M."/>
            <person name="Wayne K.J."/>
            <person name="Tettelin H."/>
            <person name="Glass J.I."/>
            <person name="Rusch D."/>
            <person name="Podicherti R."/>
            <person name="Tsui H.-C.T."/>
            <person name="Winkler M.E."/>
        </authorList>
    </citation>
    <scope>NUCLEOTIDE SEQUENCE</scope>
</reference>
<evidence type="ECO:0000256" key="5">
    <source>
        <dbReference type="ARBA" id="ARBA00022618"/>
    </source>
</evidence>
<dbReference type="AlphaFoldDB" id="A0A381P3L9"/>
<comment type="similarity">
    <text evidence="2">Belongs to the ABC-4 integral membrane protein family. FtsX subfamily.</text>
</comment>
<evidence type="ECO:0000256" key="6">
    <source>
        <dbReference type="ARBA" id="ARBA00022692"/>
    </source>
</evidence>
<dbReference type="Pfam" id="PF02687">
    <property type="entry name" value="FtsX"/>
    <property type="match status" value="1"/>
</dbReference>
<evidence type="ECO:0000256" key="2">
    <source>
        <dbReference type="ARBA" id="ARBA00007379"/>
    </source>
</evidence>
<gene>
    <name evidence="13" type="ORF">METZ01_LOCUS13763</name>
</gene>
<feature type="domain" description="FtsX extracellular" evidence="12">
    <location>
        <begin position="59"/>
        <end position="154"/>
    </location>
</feature>
<keyword evidence="6 10" id="KW-0812">Transmembrane</keyword>
<evidence type="ECO:0000256" key="8">
    <source>
        <dbReference type="ARBA" id="ARBA00023136"/>
    </source>
</evidence>
<evidence type="ECO:0000256" key="4">
    <source>
        <dbReference type="ARBA" id="ARBA00022475"/>
    </source>
</evidence>
<keyword evidence="9" id="KW-0131">Cell cycle</keyword>
<keyword evidence="5" id="KW-0132">Cell division</keyword>
<evidence type="ECO:0000259" key="11">
    <source>
        <dbReference type="Pfam" id="PF02687"/>
    </source>
</evidence>
<dbReference type="Gene3D" id="3.30.70.3040">
    <property type="match status" value="1"/>
</dbReference>
<dbReference type="PANTHER" id="PTHR47755:SF1">
    <property type="entry name" value="CELL DIVISION PROTEIN FTSX"/>
    <property type="match status" value="1"/>
</dbReference>
<feature type="transmembrane region" description="Helical" evidence="10">
    <location>
        <begin position="227"/>
        <end position="252"/>
    </location>
</feature>
<evidence type="ECO:0000259" key="12">
    <source>
        <dbReference type="Pfam" id="PF18075"/>
    </source>
</evidence>
<comment type="subcellular location">
    <subcellularLocation>
        <location evidence="1">Cell membrane</location>
        <topology evidence="1">Multi-pass membrane protein</topology>
    </subcellularLocation>
</comment>
<dbReference type="InterPro" id="IPR003838">
    <property type="entry name" value="ABC3_permease_C"/>
</dbReference>
<evidence type="ECO:0000256" key="1">
    <source>
        <dbReference type="ARBA" id="ARBA00004651"/>
    </source>
</evidence>
<evidence type="ECO:0000256" key="3">
    <source>
        <dbReference type="ARBA" id="ARBA00021907"/>
    </source>
</evidence>